<evidence type="ECO:0000256" key="10">
    <source>
        <dbReference type="ARBA" id="ARBA00045382"/>
    </source>
</evidence>
<dbReference type="GO" id="GO:0034314">
    <property type="term" value="P:Arp2/3 complex-mediated actin nucleation"/>
    <property type="evidence" value="ECO:0007669"/>
    <property type="project" value="InterPro"/>
</dbReference>
<evidence type="ECO:0008006" key="13">
    <source>
        <dbReference type="Google" id="ProtNLM"/>
    </source>
</evidence>
<accession>A0AAU9XL04</accession>
<dbReference type="Gene3D" id="1.10.1760.10">
    <property type="entry name" value="Actin-related protein 2/3 complex subunit 3"/>
    <property type="match status" value="1"/>
</dbReference>
<dbReference type="GO" id="GO:0005885">
    <property type="term" value="C:Arp2/3 protein complex"/>
    <property type="evidence" value="ECO:0007669"/>
    <property type="project" value="InterPro"/>
</dbReference>
<dbReference type="GO" id="GO:0003779">
    <property type="term" value="F:actin binding"/>
    <property type="evidence" value="ECO:0007669"/>
    <property type="project" value="UniProtKB-KW"/>
</dbReference>
<dbReference type="PIRSF" id="PIRSF016315">
    <property type="entry name" value="ARP2/3_P21-Arc"/>
    <property type="match status" value="1"/>
</dbReference>
<evidence type="ECO:0000313" key="12">
    <source>
        <dbReference type="Proteomes" id="UP001159428"/>
    </source>
</evidence>
<evidence type="ECO:0000256" key="3">
    <source>
        <dbReference type="ARBA" id="ARBA00004316"/>
    </source>
</evidence>
<comment type="function">
    <text evidence="10">Component of the Arp2/3 complex, a multiprotein complex that mediates actin polymerization upon stimulation by nucleation-promoting factor (NPF). The Arp2/3 complex mediates the formation of branched actin networks in the cytoplasm, providing the force for cell motility. In addition to its role in the cytoplasmic cytoskeleton, the Arp2/3 complex also promotes actin polymerization in the nucleus, thereby regulating gene transcription and repair of damaged DNA. The Arp2/3 complex promotes homologous recombination (HR) repair in response to DNA damage by promoting nuclear actin polymerization, leading to drive motility of double-strand breaks (DSBs).</text>
</comment>
<evidence type="ECO:0000256" key="6">
    <source>
        <dbReference type="ARBA" id="ARBA00023203"/>
    </source>
</evidence>
<gene>
    <name evidence="11" type="ORF">PMEA_00025350</name>
</gene>
<dbReference type="InterPro" id="IPR036753">
    <property type="entry name" value="ARPC3_sf"/>
</dbReference>
<feature type="non-terminal residue" evidence="11">
    <location>
        <position position="1"/>
    </location>
</feature>
<proteinExistence type="inferred from homology"/>
<dbReference type="EMBL" id="CALNXJ010000049">
    <property type="protein sequence ID" value="CAH3151698.1"/>
    <property type="molecule type" value="Genomic_DNA"/>
</dbReference>
<dbReference type="GO" id="GO:0005634">
    <property type="term" value="C:nucleus"/>
    <property type="evidence" value="ECO:0007669"/>
    <property type="project" value="UniProtKB-SubCell"/>
</dbReference>
<organism evidence="11 12">
    <name type="scientific">Pocillopora meandrina</name>
    <dbReference type="NCBI Taxonomy" id="46732"/>
    <lineage>
        <taxon>Eukaryota</taxon>
        <taxon>Metazoa</taxon>
        <taxon>Cnidaria</taxon>
        <taxon>Anthozoa</taxon>
        <taxon>Hexacorallia</taxon>
        <taxon>Scleractinia</taxon>
        <taxon>Astrocoeniina</taxon>
        <taxon>Pocilloporidae</taxon>
        <taxon>Pocillopora</taxon>
    </lineage>
</organism>
<dbReference type="Pfam" id="PF04062">
    <property type="entry name" value="P21-Arc"/>
    <property type="match status" value="1"/>
</dbReference>
<keyword evidence="5" id="KW-0963">Cytoplasm</keyword>
<dbReference type="GO" id="GO:0030833">
    <property type="term" value="P:regulation of actin filament polymerization"/>
    <property type="evidence" value="ECO:0007669"/>
    <property type="project" value="InterPro"/>
</dbReference>
<evidence type="ECO:0000256" key="5">
    <source>
        <dbReference type="ARBA" id="ARBA00022490"/>
    </source>
</evidence>
<keyword evidence="8" id="KW-0539">Nucleus</keyword>
<comment type="subcellular location">
    <subcellularLocation>
        <location evidence="3">Cell projection</location>
    </subcellularLocation>
    <subcellularLocation>
        <location evidence="2">Cytoplasm</location>
        <location evidence="2">Cytoskeleton</location>
    </subcellularLocation>
    <subcellularLocation>
        <location evidence="1">Nucleus</location>
    </subcellularLocation>
</comment>
<evidence type="ECO:0000256" key="7">
    <source>
        <dbReference type="ARBA" id="ARBA00023212"/>
    </source>
</evidence>
<keyword evidence="7" id="KW-0206">Cytoskeleton</keyword>
<comment type="caution">
    <text evidence="11">The sequence shown here is derived from an EMBL/GenBank/DDBJ whole genome shotgun (WGS) entry which is preliminary data.</text>
</comment>
<dbReference type="Proteomes" id="UP001159428">
    <property type="component" value="Unassembled WGS sequence"/>
</dbReference>
<evidence type="ECO:0000256" key="2">
    <source>
        <dbReference type="ARBA" id="ARBA00004245"/>
    </source>
</evidence>
<evidence type="ECO:0000256" key="1">
    <source>
        <dbReference type="ARBA" id="ARBA00004123"/>
    </source>
</evidence>
<dbReference type="SUPFAM" id="SSF69060">
    <property type="entry name" value="Arp2/3 complex 21 kDa subunit ARPC3"/>
    <property type="match status" value="1"/>
</dbReference>
<evidence type="ECO:0000256" key="8">
    <source>
        <dbReference type="ARBA" id="ARBA00023242"/>
    </source>
</evidence>
<keyword evidence="6" id="KW-0009">Actin-binding</keyword>
<protein>
    <recommendedName>
        <fullName evidence="13">Actin-related protein 2/3 complex subunit 3</fullName>
    </recommendedName>
</protein>
<evidence type="ECO:0000313" key="11">
    <source>
        <dbReference type="EMBL" id="CAH3151698.1"/>
    </source>
</evidence>
<name>A0AAU9XL04_9CNID</name>
<dbReference type="AlphaFoldDB" id="A0AAU9XL04"/>
<evidence type="ECO:0000256" key="9">
    <source>
        <dbReference type="ARBA" id="ARBA00023273"/>
    </source>
</evidence>
<comment type="similarity">
    <text evidence="4">Belongs to the ARPC3 family.</text>
</comment>
<keyword evidence="12" id="KW-1185">Reference proteome</keyword>
<dbReference type="InterPro" id="IPR007204">
    <property type="entry name" value="ARPC3"/>
</dbReference>
<reference evidence="11 12" key="1">
    <citation type="submission" date="2022-05" db="EMBL/GenBank/DDBJ databases">
        <authorList>
            <consortium name="Genoscope - CEA"/>
            <person name="William W."/>
        </authorList>
    </citation>
    <scope>NUCLEOTIDE SEQUENCE [LARGE SCALE GENOMIC DNA]</scope>
</reference>
<dbReference type="FunFam" id="1.10.1760.10:FF:000001">
    <property type="entry name" value="Actin-related protein 2/3 complex subunit 3"/>
    <property type="match status" value="1"/>
</dbReference>
<sequence length="206" mass="23522">HFHIWKRQRSSLPLGFFKAESCFCLFLRFKMPAYHSSLSAPNSLCKMALLPINTKFKGPAPPGDGNPDIIEEAIYYFKANVFFKSYEIKSEADRVLIYLTLYITECLKKLQRCSSKENGKKEMTTLAMANFVIPGDSGFPLNAMYSKPSSKAEADSTRAYLTQLRQELGQRLVEAVFDPQTDKPSKWWMCFVKRKFMDKSLSAPGQ</sequence>
<dbReference type="PANTHER" id="PTHR12391">
    <property type="entry name" value="ARP2/3 COMPLEX 21 KD SUBUNIT"/>
    <property type="match status" value="1"/>
</dbReference>
<evidence type="ECO:0000256" key="4">
    <source>
        <dbReference type="ARBA" id="ARBA00010856"/>
    </source>
</evidence>
<keyword evidence="9" id="KW-0966">Cell projection</keyword>
<dbReference type="GO" id="GO:0042995">
    <property type="term" value="C:cell projection"/>
    <property type="evidence" value="ECO:0007669"/>
    <property type="project" value="UniProtKB-SubCell"/>
</dbReference>